<name>A0A0D2N3C7_HYPSF</name>
<evidence type="ECO:0000313" key="3">
    <source>
        <dbReference type="Proteomes" id="UP000054270"/>
    </source>
</evidence>
<dbReference type="InterPro" id="IPR000073">
    <property type="entry name" value="AB_hydrolase_1"/>
</dbReference>
<dbReference type="AlphaFoldDB" id="A0A0D2N3C7"/>
<evidence type="ECO:0000313" key="2">
    <source>
        <dbReference type="EMBL" id="KJA13739.1"/>
    </source>
</evidence>
<dbReference type="Proteomes" id="UP000054270">
    <property type="component" value="Unassembled WGS sequence"/>
</dbReference>
<gene>
    <name evidence="2" type="ORF">HYPSUDRAFT_151241</name>
</gene>
<dbReference type="SUPFAM" id="SSF53474">
    <property type="entry name" value="alpha/beta-Hydrolases"/>
    <property type="match status" value="1"/>
</dbReference>
<keyword evidence="3" id="KW-1185">Reference proteome</keyword>
<organism evidence="2 3">
    <name type="scientific">Hypholoma sublateritium (strain FD-334 SS-4)</name>
    <dbReference type="NCBI Taxonomy" id="945553"/>
    <lineage>
        <taxon>Eukaryota</taxon>
        <taxon>Fungi</taxon>
        <taxon>Dikarya</taxon>
        <taxon>Basidiomycota</taxon>
        <taxon>Agaricomycotina</taxon>
        <taxon>Agaricomycetes</taxon>
        <taxon>Agaricomycetidae</taxon>
        <taxon>Agaricales</taxon>
        <taxon>Agaricineae</taxon>
        <taxon>Strophariaceae</taxon>
        <taxon>Hypholoma</taxon>
    </lineage>
</organism>
<feature type="domain" description="AB hydrolase-1" evidence="1">
    <location>
        <begin position="28"/>
        <end position="322"/>
    </location>
</feature>
<sequence length="369" mass="40978">MPSITVSDNITFEYIDSGDIEDSQYTTLIVLHGHSFQNRIFEPLFPFAKPKGLRIICVNRRSYPGSTPYTADEMDIIHNGSDEAHALFLHEQGVFLALFVDGIIRRHSLQREGGIALVAWSMGNFFALCILDSLQYLPLDTKERLSAYVHTYIAWDPPSAALGVPNPEGAFLPLWGEGFTPGDPDNVFGTWVSGHFTHDNLASKDFSKLNQRNFHAPNIRPPTLSRMSAQEILSTTAVSIGAEFDTPVASPGAFEAPLQAQAARTLFDKDSEARAAWKELDICVMYCEASPWPGIYGSWIIEKMGKGAGIKFKSIAGANHFVRISVTFVLRTTDLVLVFATFQLMWEDPERCLDSFKECITDDASARKS</sequence>
<dbReference type="InterPro" id="IPR029058">
    <property type="entry name" value="AB_hydrolase_fold"/>
</dbReference>
<dbReference type="Gene3D" id="3.40.50.1820">
    <property type="entry name" value="alpha/beta hydrolase"/>
    <property type="match status" value="1"/>
</dbReference>
<reference evidence="3" key="1">
    <citation type="submission" date="2014-04" db="EMBL/GenBank/DDBJ databases">
        <title>Evolutionary Origins and Diversification of the Mycorrhizal Mutualists.</title>
        <authorList>
            <consortium name="DOE Joint Genome Institute"/>
            <consortium name="Mycorrhizal Genomics Consortium"/>
            <person name="Kohler A."/>
            <person name="Kuo A."/>
            <person name="Nagy L.G."/>
            <person name="Floudas D."/>
            <person name="Copeland A."/>
            <person name="Barry K.W."/>
            <person name="Cichocki N."/>
            <person name="Veneault-Fourrey C."/>
            <person name="LaButti K."/>
            <person name="Lindquist E.A."/>
            <person name="Lipzen A."/>
            <person name="Lundell T."/>
            <person name="Morin E."/>
            <person name="Murat C."/>
            <person name="Riley R."/>
            <person name="Ohm R."/>
            <person name="Sun H."/>
            <person name="Tunlid A."/>
            <person name="Henrissat B."/>
            <person name="Grigoriev I.V."/>
            <person name="Hibbett D.S."/>
            <person name="Martin F."/>
        </authorList>
    </citation>
    <scope>NUCLEOTIDE SEQUENCE [LARGE SCALE GENOMIC DNA]</scope>
    <source>
        <strain evidence="3">FD-334 SS-4</strain>
    </source>
</reference>
<dbReference type="OMA" id="VEYIACL"/>
<proteinExistence type="predicted"/>
<dbReference type="OrthoDB" id="3251587at2759"/>
<evidence type="ECO:0000259" key="1">
    <source>
        <dbReference type="Pfam" id="PF12697"/>
    </source>
</evidence>
<dbReference type="EMBL" id="KN817718">
    <property type="protein sequence ID" value="KJA13739.1"/>
    <property type="molecule type" value="Genomic_DNA"/>
</dbReference>
<dbReference type="Pfam" id="PF12697">
    <property type="entry name" value="Abhydrolase_6"/>
    <property type="match status" value="1"/>
</dbReference>
<accession>A0A0D2N3C7</accession>
<protein>
    <recommendedName>
        <fullName evidence="1">AB hydrolase-1 domain-containing protein</fullName>
    </recommendedName>
</protein>